<protein>
    <submittedName>
        <fullName evidence="3 4">Uncharacterized protein LOC115736619 isoform X1</fullName>
    </submittedName>
</protein>
<sequence>MNGWDSRAMLEHYIYEYMIKKQMHGTAEFFKREAALNFETALPGGTDVPEGFLYEWWLIFYEMFMDNQPNNGSSSGISPTMMMTFPQETTASLTRQSAMNDEMTRDLAINTNTRLTFGDSFMWSKEWPSTNADHRPQNLMLLPYQQNPLTFSSTLNPVVVTDDLIPQGGAHLMPPGLENHILSSWKIEDHKKMMALSRLTESSKKRKASAEGNSGMPGFFLLHSENSEDNPSDMSAEASSSQVNEMNGEANVCSSTSKKRSSASDASKGTCQFLK</sequence>
<dbReference type="InterPro" id="IPR044716">
    <property type="entry name" value="LEUNIG-like"/>
</dbReference>
<evidence type="ECO:0000256" key="1">
    <source>
        <dbReference type="SAM" id="MobiDB-lite"/>
    </source>
</evidence>
<evidence type="ECO:0000313" key="5">
    <source>
        <dbReference type="RefSeq" id="XP_048140043.1"/>
    </source>
</evidence>
<dbReference type="RefSeq" id="XP_048140041.1">
    <property type="nucleotide sequence ID" value="XM_048284084.1"/>
</dbReference>
<dbReference type="InterPro" id="IPR006594">
    <property type="entry name" value="LisH"/>
</dbReference>
<dbReference type="GeneID" id="115736619"/>
<reference evidence="3 4" key="1">
    <citation type="submission" date="2025-05" db="UniProtKB">
        <authorList>
            <consortium name="RefSeq"/>
        </authorList>
    </citation>
    <scope>IDENTIFICATION</scope>
    <source>
        <tissue evidence="3 4">Leaf</tissue>
    </source>
</reference>
<dbReference type="RefSeq" id="XP_048140043.1">
    <property type="nucleotide sequence ID" value="XM_048284086.1"/>
</dbReference>
<feature type="region of interest" description="Disordered" evidence="1">
    <location>
        <begin position="198"/>
        <end position="275"/>
    </location>
</feature>
<dbReference type="Proteomes" id="UP000827889">
    <property type="component" value="Chromosome 8"/>
</dbReference>
<evidence type="ECO:0000313" key="4">
    <source>
        <dbReference type="RefSeq" id="XP_048140042.1"/>
    </source>
</evidence>
<organism evidence="2 4">
    <name type="scientific">Rhodamnia argentea</name>
    <dbReference type="NCBI Taxonomy" id="178133"/>
    <lineage>
        <taxon>Eukaryota</taxon>
        <taxon>Viridiplantae</taxon>
        <taxon>Streptophyta</taxon>
        <taxon>Embryophyta</taxon>
        <taxon>Tracheophyta</taxon>
        <taxon>Spermatophyta</taxon>
        <taxon>Magnoliopsida</taxon>
        <taxon>eudicotyledons</taxon>
        <taxon>Gunneridae</taxon>
        <taxon>Pentapetalae</taxon>
        <taxon>rosids</taxon>
        <taxon>malvids</taxon>
        <taxon>Myrtales</taxon>
        <taxon>Myrtaceae</taxon>
        <taxon>Myrtoideae</taxon>
        <taxon>Myrteae</taxon>
        <taxon>Australasian group</taxon>
        <taxon>Rhodamnia</taxon>
    </lineage>
</organism>
<dbReference type="RefSeq" id="XP_048140042.1">
    <property type="nucleotide sequence ID" value="XM_048284085.1"/>
</dbReference>
<gene>
    <name evidence="3 4 5" type="primary">LOC115736619</name>
</gene>
<keyword evidence="2" id="KW-1185">Reference proteome</keyword>
<evidence type="ECO:0000313" key="3">
    <source>
        <dbReference type="RefSeq" id="XP_048140041.1"/>
    </source>
</evidence>
<name>A0ABM3HTW7_9MYRT</name>
<dbReference type="PANTHER" id="PTHR44376">
    <property type="entry name" value="TRANSCRIPTIONAL REGULATOR OF FILAMENTOUS GROWTH FLO8"/>
    <property type="match status" value="1"/>
</dbReference>
<accession>A0ABM3HTW7</accession>
<dbReference type="PANTHER" id="PTHR44376:SF8">
    <property type="entry name" value="TRANSCRIPTIONAL COREPRESSOR LEUNIG-LIKE"/>
    <property type="match status" value="1"/>
</dbReference>
<proteinExistence type="predicted"/>
<dbReference type="PROSITE" id="PS50896">
    <property type="entry name" value="LISH"/>
    <property type="match status" value="1"/>
</dbReference>
<evidence type="ECO:0000313" key="2">
    <source>
        <dbReference type="Proteomes" id="UP000827889"/>
    </source>
</evidence>